<sequence>MQTSELIIRIVIGFIGLLILTRIMGRKEISKMTSFHFVSAIAIGSIAANFVLGPSISIKHGLISLIGWTIFTLLIDIIDFKSMLIKKITSGEPVIVIKEGKIIEKALRKNRLDVDTLKALLRDKNIFNFSDVDYAIFETNGKLSVLPKEQKQPITKSDLELSNMPKNMFPLTTEVVSDGKIISENLTKLNLDVNWLHQQLLQAGVKSVEDVFYAEVQEDGSLFIDSKDK</sequence>
<dbReference type="Pfam" id="PF04239">
    <property type="entry name" value="DUF421"/>
    <property type="match status" value="1"/>
</dbReference>
<dbReference type="Proteomes" id="UP001231362">
    <property type="component" value="Unassembled WGS sequence"/>
</dbReference>
<evidence type="ECO:0000256" key="5">
    <source>
        <dbReference type="ARBA" id="ARBA00022989"/>
    </source>
</evidence>
<comment type="caution">
    <text evidence="10">The sequence shown here is derived from an EMBL/GenBank/DDBJ whole genome shotgun (WGS) entry which is preliminary data.</text>
</comment>
<feature type="domain" description="YetF C-terminal" evidence="8">
    <location>
        <begin position="81"/>
        <end position="217"/>
    </location>
</feature>
<evidence type="ECO:0000259" key="9">
    <source>
        <dbReference type="Pfam" id="PF20730"/>
    </source>
</evidence>
<comment type="similarity">
    <text evidence="2">Belongs to the UPF0702 family.</text>
</comment>
<gene>
    <name evidence="10" type="ORF">J2S07_001187</name>
</gene>
<evidence type="ECO:0000256" key="1">
    <source>
        <dbReference type="ARBA" id="ARBA00004651"/>
    </source>
</evidence>
<evidence type="ECO:0000256" key="2">
    <source>
        <dbReference type="ARBA" id="ARBA00006448"/>
    </source>
</evidence>
<dbReference type="InterPro" id="IPR023090">
    <property type="entry name" value="UPF0702_alpha/beta_dom_sf"/>
</dbReference>
<evidence type="ECO:0000259" key="8">
    <source>
        <dbReference type="Pfam" id="PF04239"/>
    </source>
</evidence>
<reference evidence="10 11" key="1">
    <citation type="submission" date="2023-07" db="EMBL/GenBank/DDBJ databases">
        <title>Genomic Encyclopedia of Type Strains, Phase IV (KMG-IV): sequencing the most valuable type-strain genomes for metagenomic binning, comparative biology and taxonomic classification.</title>
        <authorList>
            <person name="Goeker M."/>
        </authorList>
    </citation>
    <scope>NUCLEOTIDE SEQUENCE [LARGE SCALE GENOMIC DNA]</scope>
    <source>
        <strain evidence="10 11">DSM 23948</strain>
    </source>
</reference>
<dbReference type="PANTHER" id="PTHR34582:SF7">
    <property type="entry name" value="UPF0702 TRANSMEMBRANE PROTEIN YDFS"/>
    <property type="match status" value="1"/>
</dbReference>
<feature type="transmembrane region" description="Helical" evidence="7">
    <location>
        <begin position="35"/>
        <end position="52"/>
    </location>
</feature>
<dbReference type="RefSeq" id="WP_307149466.1">
    <property type="nucleotide sequence ID" value="NZ_JAUSTU010000004.1"/>
</dbReference>
<evidence type="ECO:0000313" key="11">
    <source>
        <dbReference type="Proteomes" id="UP001231362"/>
    </source>
</evidence>
<evidence type="ECO:0000313" key="10">
    <source>
        <dbReference type="EMBL" id="MDQ0154883.1"/>
    </source>
</evidence>
<feature type="domain" description="YetF-like N-terminal transmembrane" evidence="9">
    <location>
        <begin position="5"/>
        <end position="78"/>
    </location>
</feature>
<dbReference type="InterPro" id="IPR048454">
    <property type="entry name" value="YetF_N"/>
</dbReference>
<feature type="transmembrane region" description="Helical" evidence="7">
    <location>
        <begin position="58"/>
        <end position="78"/>
    </location>
</feature>
<proteinExistence type="inferred from homology"/>
<dbReference type="PANTHER" id="PTHR34582">
    <property type="entry name" value="UPF0702 TRANSMEMBRANE PROTEIN YCAP"/>
    <property type="match status" value="1"/>
</dbReference>
<evidence type="ECO:0000256" key="6">
    <source>
        <dbReference type="ARBA" id="ARBA00023136"/>
    </source>
</evidence>
<keyword evidence="4 7" id="KW-0812">Transmembrane</keyword>
<feature type="transmembrane region" description="Helical" evidence="7">
    <location>
        <begin position="6"/>
        <end position="23"/>
    </location>
</feature>
<comment type="subcellular location">
    <subcellularLocation>
        <location evidence="1">Cell membrane</location>
        <topology evidence="1">Multi-pass membrane protein</topology>
    </subcellularLocation>
</comment>
<protein>
    <submittedName>
        <fullName evidence="10">Uncharacterized membrane protein YcaP (DUF421 family)</fullName>
    </submittedName>
</protein>
<keyword evidence="6 7" id="KW-0472">Membrane</keyword>
<keyword evidence="3" id="KW-1003">Cell membrane</keyword>
<evidence type="ECO:0000256" key="7">
    <source>
        <dbReference type="SAM" id="Phobius"/>
    </source>
</evidence>
<dbReference type="InterPro" id="IPR007353">
    <property type="entry name" value="DUF421"/>
</dbReference>
<organism evidence="10 11">
    <name type="scientific">Anoxybacillus andreesenii</name>
    <dbReference type="NCBI Taxonomy" id="1325932"/>
    <lineage>
        <taxon>Bacteria</taxon>
        <taxon>Bacillati</taxon>
        <taxon>Bacillota</taxon>
        <taxon>Bacilli</taxon>
        <taxon>Bacillales</taxon>
        <taxon>Anoxybacillaceae</taxon>
        <taxon>Anoxybacillus</taxon>
    </lineage>
</organism>
<keyword evidence="5 7" id="KW-1133">Transmembrane helix</keyword>
<dbReference type="Gene3D" id="3.30.240.20">
    <property type="entry name" value="bsu07140 like domains"/>
    <property type="match status" value="2"/>
</dbReference>
<accession>A0ABT9V1Q8</accession>
<evidence type="ECO:0000256" key="3">
    <source>
        <dbReference type="ARBA" id="ARBA00022475"/>
    </source>
</evidence>
<keyword evidence="11" id="KW-1185">Reference proteome</keyword>
<evidence type="ECO:0000256" key="4">
    <source>
        <dbReference type="ARBA" id="ARBA00022692"/>
    </source>
</evidence>
<name>A0ABT9V1Q8_9BACL</name>
<dbReference type="EMBL" id="JAUSTU010000004">
    <property type="protein sequence ID" value="MDQ0154883.1"/>
    <property type="molecule type" value="Genomic_DNA"/>
</dbReference>
<dbReference type="Pfam" id="PF20730">
    <property type="entry name" value="YetF_N"/>
    <property type="match status" value="1"/>
</dbReference>